<dbReference type="Gene3D" id="3.40.1550.10">
    <property type="entry name" value="CheC-like"/>
    <property type="match status" value="1"/>
</dbReference>
<organism evidence="3 4">
    <name type="scientific">Candidatus Desulfosporosinus infrequens</name>
    <dbReference type="NCBI Taxonomy" id="2043169"/>
    <lineage>
        <taxon>Bacteria</taxon>
        <taxon>Bacillati</taxon>
        <taxon>Bacillota</taxon>
        <taxon>Clostridia</taxon>
        <taxon>Eubacteriales</taxon>
        <taxon>Desulfitobacteriaceae</taxon>
        <taxon>Desulfosporosinus</taxon>
    </lineage>
</organism>
<dbReference type="CDD" id="cd17906">
    <property type="entry name" value="CheX"/>
    <property type="match status" value="1"/>
</dbReference>
<dbReference type="SUPFAM" id="SSF103039">
    <property type="entry name" value="CheC-like"/>
    <property type="match status" value="1"/>
</dbReference>
<dbReference type="GO" id="GO:0006935">
    <property type="term" value="P:chemotaxis"/>
    <property type="evidence" value="ECO:0007669"/>
    <property type="project" value="UniProtKB-KW"/>
</dbReference>
<name>A0A2U3LCS4_9FIRM</name>
<dbReference type="PANTHER" id="PTHR39452:SF1">
    <property type="entry name" value="CHEY-P PHOSPHATASE CHEX"/>
    <property type="match status" value="1"/>
</dbReference>
<accession>A0A2U3LCS4</accession>
<gene>
    <name evidence="3" type="ORF">SBF1_460010</name>
</gene>
<proteinExistence type="predicted"/>
<dbReference type="Pfam" id="PF13690">
    <property type="entry name" value="CheX"/>
    <property type="match status" value="1"/>
</dbReference>
<dbReference type="InterPro" id="IPR038756">
    <property type="entry name" value="CheX-like"/>
</dbReference>
<dbReference type="PANTHER" id="PTHR39452">
    <property type="entry name" value="CHEY-P PHOSPHATASE CHEX"/>
    <property type="match status" value="1"/>
</dbReference>
<dbReference type="AlphaFoldDB" id="A0A2U3LCS4"/>
<dbReference type="OrthoDB" id="9788100at2"/>
<evidence type="ECO:0000259" key="2">
    <source>
        <dbReference type="Pfam" id="PF13690"/>
    </source>
</evidence>
<keyword evidence="1" id="KW-0145">Chemotaxis</keyword>
<dbReference type="EMBL" id="OMOF01000401">
    <property type="protein sequence ID" value="SPF49630.1"/>
    <property type="molecule type" value="Genomic_DNA"/>
</dbReference>
<dbReference type="InterPro" id="IPR028976">
    <property type="entry name" value="CheC-like_sf"/>
</dbReference>
<evidence type="ECO:0000313" key="3">
    <source>
        <dbReference type="EMBL" id="SPF49630.1"/>
    </source>
</evidence>
<dbReference type="InterPro" id="IPR028051">
    <property type="entry name" value="CheX-like_dom"/>
</dbReference>
<evidence type="ECO:0000256" key="1">
    <source>
        <dbReference type="ARBA" id="ARBA00022500"/>
    </source>
</evidence>
<evidence type="ECO:0000313" key="4">
    <source>
        <dbReference type="Proteomes" id="UP000238916"/>
    </source>
</evidence>
<feature type="domain" description="Chemotaxis phosphatase CheX-like" evidence="2">
    <location>
        <begin position="44"/>
        <end position="131"/>
    </location>
</feature>
<reference evidence="4" key="1">
    <citation type="submission" date="2018-02" db="EMBL/GenBank/DDBJ databases">
        <authorList>
            <person name="Hausmann B."/>
        </authorList>
    </citation>
    <scope>NUCLEOTIDE SEQUENCE [LARGE SCALE GENOMIC DNA]</scope>
    <source>
        <strain evidence="4">Peat soil MAG SbF1</strain>
    </source>
</reference>
<sequence>MDINIINPLIVSFTEILPQIGFQSVERRSLSLIGSTLDYDGVLVHISLVGTLRGAILIGMSLESAKQFASKMMMGMPVMEFDSIAQSAISEMGNMVCANSCTQFSLAGISGLDISPPILLIGCNGQATLPVPQTIAIHFSVDGIDINVYVGLVQVTI</sequence>
<protein>
    <submittedName>
        <fullName evidence="3">Putative inhibitor of MCP methylation, CheC</fullName>
    </submittedName>
</protein>
<dbReference type="Proteomes" id="UP000238916">
    <property type="component" value="Unassembled WGS sequence"/>
</dbReference>